<dbReference type="NCBIfam" id="TIGR00277">
    <property type="entry name" value="HDIG"/>
    <property type="match status" value="1"/>
</dbReference>
<dbReference type="InterPro" id="IPR051094">
    <property type="entry name" value="Diverse_Catalytic_Enzymes"/>
</dbReference>
<evidence type="ECO:0000313" key="3">
    <source>
        <dbReference type="Proteomes" id="UP000663651"/>
    </source>
</evidence>
<accession>A0ABX7Q8W8</accession>
<dbReference type="PANTHER" id="PTHR35795:SF1">
    <property type="entry name" value="BIS(5'-NUCLEOSYL)-TETRAPHOSPHATASE, SYMMETRICAL"/>
    <property type="match status" value="1"/>
</dbReference>
<evidence type="ECO:0000259" key="1">
    <source>
        <dbReference type="Pfam" id="PF01966"/>
    </source>
</evidence>
<dbReference type="Pfam" id="PF01966">
    <property type="entry name" value="HD"/>
    <property type="match status" value="1"/>
</dbReference>
<proteinExistence type="predicted"/>
<reference evidence="2 3" key="1">
    <citation type="submission" date="2021-03" db="EMBL/GenBank/DDBJ databases">
        <title>Geobacter metallireducens gen. nov. sp. nov., a microorganism capable of coupling the complete oxidation of organic compounds to the reduction of iron and other metals.</title>
        <authorList>
            <person name="Li Y."/>
        </authorList>
    </citation>
    <scope>NUCLEOTIDE SEQUENCE [LARGE SCALE GENOMIC DNA]</scope>
    <source>
        <strain evidence="2 3">Jerry-YX</strain>
    </source>
</reference>
<feature type="domain" description="HD" evidence="1">
    <location>
        <begin position="21"/>
        <end position="138"/>
    </location>
</feature>
<organism evidence="2 3">
    <name type="scientific">Geobacter benzoatilyticus</name>
    <dbReference type="NCBI Taxonomy" id="2815309"/>
    <lineage>
        <taxon>Bacteria</taxon>
        <taxon>Pseudomonadati</taxon>
        <taxon>Thermodesulfobacteriota</taxon>
        <taxon>Desulfuromonadia</taxon>
        <taxon>Geobacterales</taxon>
        <taxon>Geobacteraceae</taxon>
        <taxon>Geobacter</taxon>
    </lineage>
</organism>
<dbReference type="Gene3D" id="1.10.3210.10">
    <property type="entry name" value="Hypothetical protein af1432"/>
    <property type="match status" value="1"/>
</dbReference>
<dbReference type="EMBL" id="CP071382">
    <property type="protein sequence ID" value="QSV47430.1"/>
    <property type="molecule type" value="Genomic_DNA"/>
</dbReference>
<dbReference type="PANTHER" id="PTHR35795">
    <property type="entry name" value="SLR1885 PROTEIN"/>
    <property type="match status" value="1"/>
</dbReference>
<protein>
    <submittedName>
        <fullName evidence="2">HD domain-containing protein</fullName>
    </submittedName>
</protein>
<dbReference type="SUPFAM" id="SSF109604">
    <property type="entry name" value="HD-domain/PDEase-like"/>
    <property type="match status" value="1"/>
</dbReference>
<dbReference type="InterPro" id="IPR006675">
    <property type="entry name" value="HDIG_dom"/>
</dbReference>
<sequence>MNVEQIMARHFGDAAEACAIVLEHSRLVADKAVRIARNLSDPSLDVAFIEEAALLHDIGVCRTNSPGIGCTGSAPYILHGIIGREILESEGLPLHALVCERHIGVGLTIEDIKHQSLPLPSRDMVPISREEKLVCYADLFFSKKRDTLRKEKSPQEIREGLRKHGEHRVAIFEEWLVEFGA</sequence>
<dbReference type="Proteomes" id="UP000663651">
    <property type="component" value="Chromosome"/>
</dbReference>
<dbReference type="InterPro" id="IPR003607">
    <property type="entry name" value="HD/PDEase_dom"/>
</dbReference>
<evidence type="ECO:0000313" key="2">
    <source>
        <dbReference type="EMBL" id="QSV47430.1"/>
    </source>
</evidence>
<gene>
    <name evidence="2" type="ORF">JZM60_13255</name>
</gene>
<name>A0ABX7Q8W8_9BACT</name>
<dbReference type="InterPro" id="IPR006674">
    <property type="entry name" value="HD_domain"/>
</dbReference>
<keyword evidence="3" id="KW-1185">Reference proteome</keyword>
<dbReference type="CDD" id="cd00077">
    <property type="entry name" value="HDc"/>
    <property type="match status" value="1"/>
</dbReference>
<dbReference type="RefSeq" id="WP_207165602.1">
    <property type="nucleotide sequence ID" value="NZ_CP071382.1"/>
</dbReference>